<protein>
    <submittedName>
        <fullName evidence="1">Class I SAM-dependent methyltransferase</fullName>
    </submittedName>
</protein>
<reference evidence="1 2" key="2">
    <citation type="journal article" date="2022" name="Mar. Drugs">
        <title>Bioassay-Guided Fractionation Leads to the Detection of Cholic Acid Generated by the Rare Thalassomonas sp.</title>
        <authorList>
            <person name="Pheiffer F."/>
            <person name="Schneider Y.K."/>
            <person name="Hansen E.H."/>
            <person name="Andersen J.H."/>
            <person name="Isaksson J."/>
            <person name="Busche T."/>
            <person name="R C."/>
            <person name="Kalinowski J."/>
            <person name="Zyl L.V."/>
            <person name="Trindade M."/>
        </authorList>
    </citation>
    <scope>NUCLEOTIDE SEQUENCE [LARGE SCALE GENOMIC DNA]</scope>
    <source>
        <strain evidence="1 2">A5K-106</strain>
    </source>
</reference>
<proteinExistence type="predicted"/>
<dbReference type="PANTHER" id="PTHR40036">
    <property type="entry name" value="MACROCIN O-METHYLTRANSFERASE"/>
    <property type="match status" value="1"/>
</dbReference>
<dbReference type="Pfam" id="PF05711">
    <property type="entry name" value="TylF"/>
    <property type="match status" value="1"/>
</dbReference>
<keyword evidence="1" id="KW-0808">Transferase</keyword>
<dbReference type="AlphaFoldDB" id="A0AAE9YTL7"/>
<dbReference type="InterPro" id="IPR008884">
    <property type="entry name" value="TylF_MeTrfase"/>
</dbReference>
<name>A0AAE9YTL7_9GAMM</name>
<dbReference type="PANTHER" id="PTHR40036:SF1">
    <property type="entry name" value="MACROCIN O-METHYLTRANSFERASE"/>
    <property type="match status" value="1"/>
</dbReference>
<evidence type="ECO:0000313" key="1">
    <source>
        <dbReference type="EMBL" id="WDD99272.1"/>
    </source>
</evidence>
<organism evidence="1 2">
    <name type="scientific">Thalassomonas actiniarum</name>
    <dbReference type="NCBI Taxonomy" id="485447"/>
    <lineage>
        <taxon>Bacteria</taxon>
        <taxon>Pseudomonadati</taxon>
        <taxon>Pseudomonadota</taxon>
        <taxon>Gammaproteobacteria</taxon>
        <taxon>Alteromonadales</taxon>
        <taxon>Colwelliaceae</taxon>
        <taxon>Thalassomonas</taxon>
    </lineage>
</organism>
<sequence>MFVANHNMHLFEDQQFQHCMSKLVMGEPYIGMAWRAHTLIWCISQIIDSPGAIMEFGTFRGFKMKFMMEYFTDRLAQREIYLFDTFEGIDPAQAADSPISPDEHQKAQLHAFVQDRFKPYPNVKIIKGAAPHTLEQLTIDKVAFIHLDMNSWMAEIGTLEKLWHKLTPGGIVLLDDFGFFAHSAQKDKELAWFKDKGYAPLELPTGQAMVIKHV</sequence>
<gene>
    <name evidence="1" type="ORF">SG35_000855</name>
</gene>
<dbReference type="EMBL" id="CP059735">
    <property type="protein sequence ID" value="WDD99272.1"/>
    <property type="molecule type" value="Genomic_DNA"/>
</dbReference>
<accession>A0AAE9YTL7</accession>
<dbReference type="KEGG" id="tact:SG35_000855"/>
<dbReference type="SUPFAM" id="SSF53335">
    <property type="entry name" value="S-adenosyl-L-methionine-dependent methyltransferases"/>
    <property type="match status" value="1"/>
</dbReference>
<keyword evidence="1" id="KW-0489">Methyltransferase</keyword>
<dbReference type="InterPro" id="IPR029063">
    <property type="entry name" value="SAM-dependent_MTases_sf"/>
</dbReference>
<dbReference type="GO" id="GO:0032259">
    <property type="term" value="P:methylation"/>
    <property type="evidence" value="ECO:0007669"/>
    <property type="project" value="UniProtKB-KW"/>
</dbReference>
<reference evidence="1 2" key="1">
    <citation type="journal article" date="2015" name="Genome Announc.">
        <title>Draft Genome Sequences of Marine Isolates of Thalassomonas viridans and Thalassomonas actiniarum.</title>
        <authorList>
            <person name="Olonade I."/>
            <person name="van Zyl L.J."/>
            <person name="Trindade M."/>
        </authorList>
    </citation>
    <scope>NUCLEOTIDE SEQUENCE [LARGE SCALE GENOMIC DNA]</scope>
    <source>
        <strain evidence="1 2">A5K-106</strain>
    </source>
</reference>
<keyword evidence="2" id="KW-1185">Reference proteome</keyword>
<dbReference type="Proteomes" id="UP000032568">
    <property type="component" value="Chromosome"/>
</dbReference>
<dbReference type="RefSeq" id="WP_053043355.1">
    <property type="nucleotide sequence ID" value="NZ_CP059735.1"/>
</dbReference>
<evidence type="ECO:0000313" key="2">
    <source>
        <dbReference type="Proteomes" id="UP000032568"/>
    </source>
</evidence>
<dbReference type="GO" id="GO:0008168">
    <property type="term" value="F:methyltransferase activity"/>
    <property type="evidence" value="ECO:0007669"/>
    <property type="project" value="UniProtKB-KW"/>
</dbReference>
<dbReference type="Gene3D" id="3.40.50.150">
    <property type="entry name" value="Vaccinia Virus protein VP39"/>
    <property type="match status" value="1"/>
</dbReference>